<dbReference type="InterPro" id="IPR001680">
    <property type="entry name" value="WD40_rpt"/>
</dbReference>
<evidence type="ECO:0000313" key="6">
    <source>
        <dbReference type="Proteomes" id="UP000481153"/>
    </source>
</evidence>
<keyword evidence="2" id="KW-0677">Repeat</keyword>
<dbReference type="EMBL" id="VJMJ01000037">
    <property type="protein sequence ID" value="KAF0741347.1"/>
    <property type="molecule type" value="Genomic_DNA"/>
</dbReference>
<reference evidence="5 6" key="1">
    <citation type="submission" date="2019-07" db="EMBL/GenBank/DDBJ databases">
        <title>Genomics analysis of Aphanomyces spp. identifies a new class of oomycete effector associated with host adaptation.</title>
        <authorList>
            <person name="Gaulin E."/>
        </authorList>
    </citation>
    <scope>NUCLEOTIDE SEQUENCE [LARGE SCALE GENOMIC DNA]</scope>
    <source>
        <strain evidence="5 6">ATCC 201684</strain>
    </source>
</reference>
<keyword evidence="1 3" id="KW-0853">WD repeat</keyword>
<dbReference type="InterPro" id="IPR055439">
    <property type="entry name" value="Beta-prop_EML_1st"/>
</dbReference>
<dbReference type="SUPFAM" id="SSF50978">
    <property type="entry name" value="WD40 repeat-like"/>
    <property type="match status" value="2"/>
</dbReference>
<evidence type="ECO:0000313" key="5">
    <source>
        <dbReference type="EMBL" id="KAF0741347.1"/>
    </source>
</evidence>
<proteinExistence type="predicted"/>
<dbReference type="AlphaFoldDB" id="A0A6G0XLU0"/>
<dbReference type="SMART" id="SM00320">
    <property type="entry name" value="WD40"/>
    <property type="match status" value="5"/>
</dbReference>
<protein>
    <recommendedName>
        <fullName evidence="4">EML-like first beta-propeller domain-containing protein</fullName>
    </recommendedName>
</protein>
<dbReference type="PANTHER" id="PTHR13720:SF33">
    <property type="entry name" value="HELP DOMAIN-CONTAINING PROTEIN"/>
    <property type="match status" value="1"/>
</dbReference>
<dbReference type="Pfam" id="PF23409">
    <property type="entry name" value="Beta-prop_EML"/>
    <property type="match status" value="1"/>
</dbReference>
<dbReference type="InterPro" id="IPR015943">
    <property type="entry name" value="WD40/YVTN_repeat-like_dom_sf"/>
</dbReference>
<evidence type="ECO:0000256" key="2">
    <source>
        <dbReference type="ARBA" id="ARBA00022737"/>
    </source>
</evidence>
<gene>
    <name evidence="5" type="ORF">Ae201684_003458</name>
</gene>
<name>A0A6G0XLU0_9STRA</name>
<organism evidence="5 6">
    <name type="scientific">Aphanomyces euteiches</name>
    <dbReference type="NCBI Taxonomy" id="100861"/>
    <lineage>
        <taxon>Eukaryota</taxon>
        <taxon>Sar</taxon>
        <taxon>Stramenopiles</taxon>
        <taxon>Oomycota</taxon>
        <taxon>Saprolegniomycetes</taxon>
        <taxon>Saprolegniales</taxon>
        <taxon>Verrucalvaceae</taxon>
        <taxon>Aphanomyces</taxon>
    </lineage>
</organism>
<dbReference type="PROSITE" id="PS50082">
    <property type="entry name" value="WD_REPEATS_2"/>
    <property type="match status" value="1"/>
</dbReference>
<evidence type="ECO:0000259" key="4">
    <source>
        <dbReference type="Pfam" id="PF23409"/>
    </source>
</evidence>
<evidence type="ECO:0000256" key="1">
    <source>
        <dbReference type="ARBA" id="ARBA00022574"/>
    </source>
</evidence>
<dbReference type="Gene3D" id="1.10.238.10">
    <property type="entry name" value="EF-hand"/>
    <property type="match status" value="1"/>
</dbReference>
<dbReference type="VEuPathDB" id="FungiDB:AeMF1_016722"/>
<dbReference type="PANTHER" id="PTHR13720">
    <property type="entry name" value="WD-40 REPEAT PROTEIN"/>
    <property type="match status" value="1"/>
</dbReference>
<dbReference type="InterPro" id="IPR011992">
    <property type="entry name" value="EF-hand-dom_pair"/>
</dbReference>
<evidence type="ECO:0000256" key="3">
    <source>
        <dbReference type="PROSITE-ProRule" id="PRU00221"/>
    </source>
</evidence>
<keyword evidence="6" id="KW-1185">Reference proteome</keyword>
<dbReference type="Pfam" id="PF00400">
    <property type="entry name" value="WD40"/>
    <property type="match status" value="1"/>
</dbReference>
<feature type="repeat" description="WD" evidence="3">
    <location>
        <begin position="693"/>
        <end position="725"/>
    </location>
</feature>
<comment type="caution">
    <text evidence="5">The sequence shown here is derived from an EMBL/GenBank/DDBJ whole genome shotgun (WGS) entry which is preliminary data.</text>
</comment>
<dbReference type="InterPro" id="IPR036322">
    <property type="entry name" value="WD40_repeat_dom_sf"/>
</dbReference>
<dbReference type="InterPro" id="IPR005108">
    <property type="entry name" value="HELP"/>
</dbReference>
<dbReference type="Gene3D" id="2.130.10.10">
    <property type="entry name" value="YVTN repeat-like/Quinoprotein amine dehydrogenase"/>
    <property type="match status" value="2"/>
</dbReference>
<dbReference type="SUPFAM" id="SSF47473">
    <property type="entry name" value="EF-hand"/>
    <property type="match status" value="1"/>
</dbReference>
<dbReference type="InterPro" id="IPR050630">
    <property type="entry name" value="WD_repeat_EMAP"/>
</dbReference>
<accession>A0A6G0XLU0</accession>
<feature type="domain" description="EML-like first beta-propeller" evidence="4">
    <location>
        <begin position="507"/>
        <end position="752"/>
    </location>
</feature>
<dbReference type="GO" id="GO:0008017">
    <property type="term" value="F:microtubule binding"/>
    <property type="evidence" value="ECO:0007669"/>
    <property type="project" value="TreeGrafter"/>
</dbReference>
<sequence>MGSVLGITTNQVTHAASLIDEIVPFDNLSIHEVEVFWRSFYDNSSGFGMTKQEFISMCINAACRLNKSPKQMADDAGALFDVMTKDAETKVLDALEFLTSIVFICTAPLDEKVDLVYDSWDMSDDNGLQLEEVAISLKSTLVGLSKIVAVDDNEKRTDQLDDEQIKRLAETAFRDMLKLSPSALINAEDTISCDVFHAYCISNPDVKELLVWFDTVEQDHRNDEFDSMHVPERSEKQELAMDPDTANETKVQNEVHDNGDEFMAVKPWEGTIVSPTNVPTLDSSAPVLSLKLDWIYGYHAQDIYARNNVRYTKSGDILYTAASVGVLLNPKAQTQKHLLAHTDDVLSICLHPSKEIAATGETGHSSHVTNVRWSAEDRYLMSTGGLDRCLFQWKHEISSKNTLRTNAPDNNQENHELHSSIDADLDIDPETGDEFMAVKPWIGAIVPPSTLPIVDNTIPPATTLVLEHVHGYQAQNALNNVRYIENNRIVYHAAALGIVFDASSNCQYFFEGHADDIVSLCLHPNRKTIATGQMGKIPKIHVWDVGSNGKYVSLSCLQGFHKRSVPALSFSADGTTLASIGNDDDHSIAIYKWKEGVLIALSKGLRNTMMGIIHFPASNEWVSFGDKTITFWNEQGRNLNAKKAILGNNGTPQMFYCAIAIPPSHGQKASTLIIGTHDGSLYVFESRSMSKTLKAHKGPVYALYSSVTKLEWISGGKDGKIIIWDANFSQVHNFDVAPSLGKLLCLPEDKTKHLQNMFAIRSVCFSADNTRILIGTMGSDIVQMDRMGSKATKVTQGHSQNEVILSIL</sequence>
<dbReference type="Proteomes" id="UP000481153">
    <property type="component" value="Unassembled WGS sequence"/>
</dbReference>
<dbReference type="Pfam" id="PF03451">
    <property type="entry name" value="HELP"/>
    <property type="match status" value="2"/>
</dbReference>